<sequence length="211" mass="23207">MSSVIDICNMALFRIGNSIRIDDLEENSTAARICKQFYESCRDFVLRADCDWGFATAFAQLAEVASNPNPEYPYAYAVPNDCMRVRRIVNPVFPQGVWPAGMDCQVPEIPRIPFRIINGTSQRLISTNVSPATLEYTLKVESPEMFDPIFVSALSWYLASQIAGPLAKDAGIATTCAGEYRAEVLTAAAAALNEGTTQYQRESIFITGRGA</sequence>
<dbReference type="eggNOG" id="ENOG5032V6V">
    <property type="taxonomic scope" value="Bacteria"/>
</dbReference>
<dbReference type="Proteomes" id="UP000002157">
    <property type="component" value="Chromosome"/>
</dbReference>
<protein>
    <recommendedName>
        <fullName evidence="3">Phage protein</fullName>
    </recommendedName>
</protein>
<name>B0KHF2_PSEPG</name>
<evidence type="ECO:0000313" key="1">
    <source>
        <dbReference type="EMBL" id="ABY97657.1"/>
    </source>
</evidence>
<dbReference type="KEGG" id="ppg:PputGB1_1754"/>
<dbReference type="RefSeq" id="WP_012271416.1">
    <property type="nucleotide sequence ID" value="NC_010322.1"/>
</dbReference>
<dbReference type="EMBL" id="CP000926">
    <property type="protein sequence ID" value="ABY97657.1"/>
    <property type="molecule type" value="Genomic_DNA"/>
</dbReference>
<dbReference type="AlphaFoldDB" id="B0KHF2"/>
<evidence type="ECO:0000313" key="2">
    <source>
        <dbReference type="Proteomes" id="UP000002157"/>
    </source>
</evidence>
<evidence type="ECO:0008006" key="3">
    <source>
        <dbReference type="Google" id="ProtNLM"/>
    </source>
</evidence>
<organism evidence="1 2">
    <name type="scientific">Pseudomonas putida (strain GB-1)</name>
    <dbReference type="NCBI Taxonomy" id="76869"/>
    <lineage>
        <taxon>Bacteria</taxon>
        <taxon>Pseudomonadati</taxon>
        <taxon>Pseudomonadota</taxon>
        <taxon>Gammaproteobacteria</taxon>
        <taxon>Pseudomonadales</taxon>
        <taxon>Pseudomonadaceae</taxon>
        <taxon>Pseudomonas</taxon>
    </lineage>
</organism>
<dbReference type="HOGENOM" id="CLU_098962_0_0_6"/>
<reference evidence="1 2" key="1">
    <citation type="submission" date="2008-01" db="EMBL/GenBank/DDBJ databases">
        <title>Complete sequence of Pseudomonas putida GB-1.</title>
        <authorList>
            <consortium name="US DOE Joint Genome Institute"/>
            <person name="Copeland A."/>
            <person name="Lucas S."/>
            <person name="Lapidus A."/>
            <person name="Barry K."/>
            <person name="Glavina del Rio T."/>
            <person name="Dalin E."/>
            <person name="Tice H."/>
            <person name="Pitluck S."/>
            <person name="Bruce D."/>
            <person name="Goodwin L."/>
            <person name="Chertkov O."/>
            <person name="Brettin T."/>
            <person name="Detter J.C."/>
            <person name="Han C."/>
            <person name="Kuske C.R."/>
            <person name="Schmutz J."/>
            <person name="Larimer F."/>
            <person name="Land M."/>
            <person name="Hauser L."/>
            <person name="Kyrpides N."/>
            <person name="Kim E."/>
            <person name="McCarthy J.K."/>
            <person name="Richardson P."/>
        </authorList>
    </citation>
    <scope>NUCLEOTIDE SEQUENCE [LARGE SCALE GENOMIC DNA]</scope>
    <source>
        <strain evidence="1 2">GB-1</strain>
    </source>
</reference>
<proteinExistence type="predicted"/>
<accession>B0KHF2</accession>
<gene>
    <name evidence="1" type="ordered locus">PputGB1_1754</name>
</gene>